<name>V6HD00_9LEPT</name>
<accession>V6HD00</accession>
<dbReference type="Proteomes" id="UP000018719">
    <property type="component" value="Unassembled WGS sequence"/>
</dbReference>
<dbReference type="AlphaFoldDB" id="V6HD00"/>
<protein>
    <recommendedName>
        <fullName evidence="3">Tetratricopeptide repeat protein</fullName>
    </recommendedName>
</protein>
<evidence type="ECO:0000313" key="1">
    <source>
        <dbReference type="EMBL" id="EQA36838.1"/>
    </source>
</evidence>
<evidence type="ECO:0000313" key="2">
    <source>
        <dbReference type="Proteomes" id="UP000018719"/>
    </source>
</evidence>
<reference evidence="1 2" key="1">
    <citation type="submission" date="2013-05" db="EMBL/GenBank/DDBJ databases">
        <authorList>
            <person name="Harkins D.M."/>
            <person name="Durkin A.S."/>
            <person name="Brinkac L.M."/>
            <person name="Haft D.H."/>
            <person name="Selengut J.D."/>
            <person name="Sanka R."/>
            <person name="DePew J."/>
            <person name="Purushe J."/>
            <person name="Hartskeerl R.A."/>
            <person name="Ahmed A."/>
            <person name="van der Linden H."/>
            <person name="Goris M.G.A."/>
            <person name="Vinetz J.M."/>
            <person name="Sutton G.G."/>
            <person name="Nierman W.C."/>
            <person name="Fouts D.E."/>
        </authorList>
    </citation>
    <scope>NUCLEOTIDE SEQUENCE [LARGE SCALE GENOMIC DNA]</scope>
    <source>
        <strain evidence="1 2">10</strain>
    </source>
</reference>
<dbReference type="EMBL" id="AHMM02000017">
    <property type="protein sequence ID" value="EQA36838.1"/>
    <property type="molecule type" value="Genomic_DNA"/>
</dbReference>
<evidence type="ECO:0008006" key="3">
    <source>
        <dbReference type="Google" id="ProtNLM"/>
    </source>
</evidence>
<dbReference type="STRING" id="1049790.LEP1GSC047_2754"/>
<gene>
    <name evidence="1" type="ORF">LEP1GSC047_2754</name>
</gene>
<sequence>MVVLHLITRIGPKGQFGIPPPYHRFSELFFGRRKTRERGGKAANLRFWTGPKLPIEILMKEKFPRARSIGVILSLGLVFSGNPSLVSVPISISAEPDLDYNYEYEKNGVYTKFSDWVPYKLHKWEPKFLEDYYELYGLKLHYKENELRRNIFFLKAGLNRRFRHPRNALCPVKNEEEYHKYRLLLFMHINLQIMRSYMRIASQFDKRHLYFYNLDFAHELKQSFEVADGFYKEAIPYWENALKYADEASENDSDLDLGTMETERFEIITGKLDFGKIISDHRSRLTKKRETVSAYLTKYPNADKPNLDQIP</sequence>
<organism evidence="1 2">
    <name type="scientific">Leptospira inadai serovar Lyme str. 10</name>
    <dbReference type="NCBI Taxonomy" id="1049790"/>
    <lineage>
        <taxon>Bacteria</taxon>
        <taxon>Pseudomonadati</taxon>
        <taxon>Spirochaetota</taxon>
        <taxon>Spirochaetia</taxon>
        <taxon>Leptospirales</taxon>
        <taxon>Leptospiraceae</taxon>
        <taxon>Leptospira</taxon>
    </lineage>
</organism>
<proteinExistence type="predicted"/>
<comment type="caution">
    <text evidence="1">The sequence shown here is derived from an EMBL/GenBank/DDBJ whole genome shotgun (WGS) entry which is preliminary data.</text>
</comment>